<dbReference type="AlphaFoldDB" id="A0AAN8E9N1"/>
<organism evidence="1 2">
    <name type="scientific">Champsocephalus gunnari</name>
    <name type="common">Mackerel icefish</name>
    <dbReference type="NCBI Taxonomy" id="52237"/>
    <lineage>
        <taxon>Eukaryota</taxon>
        <taxon>Metazoa</taxon>
        <taxon>Chordata</taxon>
        <taxon>Craniata</taxon>
        <taxon>Vertebrata</taxon>
        <taxon>Euteleostomi</taxon>
        <taxon>Actinopterygii</taxon>
        <taxon>Neopterygii</taxon>
        <taxon>Teleostei</taxon>
        <taxon>Neoteleostei</taxon>
        <taxon>Acanthomorphata</taxon>
        <taxon>Eupercaria</taxon>
        <taxon>Perciformes</taxon>
        <taxon>Notothenioidei</taxon>
        <taxon>Channichthyidae</taxon>
        <taxon>Champsocephalus</taxon>
    </lineage>
</organism>
<evidence type="ECO:0000313" key="1">
    <source>
        <dbReference type="EMBL" id="KAK5934608.1"/>
    </source>
</evidence>
<comment type="caution">
    <text evidence="1">The sequence shown here is derived from an EMBL/GenBank/DDBJ whole genome shotgun (WGS) entry which is preliminary data.</text>
</comment>
<gene>
    <name evidence="1" type="ORF">CgunFtcFv8_014992</name>
</gene>
<accession>A0AAN8E9N1</accession>
<proteinExistence type="predicted"/>
<reference evidence="1 2" key="1">
    <citation type="journal article" date="2023" name="Mol. Biol. Evol.">
        <title>Genomics of Secondarily Temperate Adaptation in the Only Non-Antarctic Icefish.</title>
        <authorList>
            <person name="Rivera-Colon A.G."/>
            <person name="Rayamajhi N."/>
            <person name="Minhas B.F."/>
            <person name="Madrigal G."/>
            <person name="Bilyk K.T."/>
            <person name="Yoon V."/>
            <person name="Hune M."/>
            <person name="Gregory S."/>
            <person name="Cheng C.H.C."/>
            <person name="Catchen J.M."/>
        </authorList>
    </citation>
    <scope>NUCLEOTIDE SEQUENCE [LARGE SCALE GENOMIC DNA]</scope>
    <source>
        <tissue evidence="1">White muscle</tissue>
    </source>
</reference>
<dbReference type="Proteomes" id="UP001331515">
    <property type="component" value="Unassembled WGS sequence"/>
</dbReference>
<dbReference type="EMBL" id="JAURVH010001514">
    <property type="protein sequence ID" value="KAK5934608.1"/>
    <property type="molecule type" value="Genomic_DNA"/>
</dbReference>
<name>A0AAN8E9N1_CHAGU</name>
<keyword evidence="2" id="KW-1185">Reference proteome</keyword>
<evidence type="ECO:0000313" key="2">
    <source>
        <dbReference type="Proteomes" id="UP001331515"/>
    </source>
</evidence>
<protein>
    <submittedName>
        <fullName evidence="1">Uncharacterized protein</fullName>
    </submittedName>
</protein>
<sequence>MRKRSGFYVFFSWVYFITDNRSMDPALCPLQLLILRYILGGPELQKHGPPVLGLSVAGTSAPCVPGERNWNRLHFCQRSPCRALCLCKGVGVWTF</sequence>